<reference evidence="2" key="1">
    <citation type="submission" date="2021-03" db="EMBL/GenBank/DDBJ databases">
        <title>Draft genome sequence of rust myrtle Austropuccinia psidii MF-1, a brazilian biotype.</title>
        <authorList>
            <person name="Quecine M.C."/>
            <person name="Pachon D.M.R."/>
            <person name="Bonatelli M.L."/>
            <person name="Correr F.H."/>
            <person name="Franceschini L.M."/>
            <person name="Leite T.F."/>
            <person name="Margarido G.R.A."/>
            <person name="Almeida C.A."/>
            <person name="Ferrarezi J.A."/>
            <person name="Labate C.A."/>
        </authorList>
    </citation>
    <scope>NUCLEOTIDE SEQUENCE</scope>
    <source>
        <strain evidence="2">MF-1</strain>
    </source>
</reference>
<dbReference type="EMBL" id="AVOT02113619">
    <property type="protein sequence ID" value="MBW0582858.1"/>
    <property type="molecule type" value="Genomic_DNA"/>
</dbReference>
<evidence type="ECO:0000256" key="1">
    <source>
        <dbReference type="SAM" id="MobiDB-lite"/>
    </source>
</evidence>
<proteinExistence type="predicted"/>
<keyword evidence="3" id="KW-1185">Reference proteome</keyword>
<gene>
    <name evidence="2" type="ORF">O181_122573</name>
</gene>
<feature type="compositionally biased region" description="Polar residues" evidence="1">
    <location>
        <begin position="93"/>
        <end position="105"/>
    </location>
</feature>
<dbReference type="AlphaFoldDB" id="A0A9Q3Q2C1"/>
<evidence type="ECO:0000313" key="2">
    <source>
        <dbReference type="EMBL" id="MBW0582858.1"/>
    </source>
</evidence>
<sequence length="286" mass="31214">RGNIETASTVTSIIPASTFNSDHNSTVIVTQNNQPEPISSEFINLYISHTPQEAKNLANNTEPAITPEAAPRKVKDLIMADANKLQKDKADTSTRSLSGHLQSQPEGLKQCIAAQRVPDPCRSVEKLQEFLSDCEKTLGAYQHLQATQWMPSIDGKEEHYGLNSRMEEIQPSTTQTSGKNSPSGQKKQFQCEKTATSPEQGQGKSPATNLTARATGCHGKCISHGQNNDGITKVGGSHIKISEIISDIFDSIPELSEAITDVKSHISDKNSSICNKHFFTWLKSLK</sequence>
<protein>
    <submittedName>
        <fullName evidence="2">Uncharacterized protein</fullName>
    </submittedName>
</protein>
<feature type="region of interest" description="Disordered" evidence="1">
    <location>
        <begin position="86"/>
        <end position="106"/>
    </location>
</feature>
<dbReference type="Proteomes" id="UP000765509">
    <property type="component" value="Unassembled WGS sequence"/>
</dbReference>
<feature type="compositionally biased region" description="Polar residues" evidence="1">
    <location>
        <begin position="170"/>
        <end position="209"/>
    </location>
</feature>
<feature type="region of interest" description="Disordered" evidence="1">
    <location>
        <begin position="169"/>
        <end position="209"/>
    </location>
</feature>
<feature type="non-terminal residue" evidence="2">
    <location>
        <position position="1"/>
    </location>
</feature>
<comment type="caution">
    <text evidence="2">The sequence shown here is derived from an EMBL/GenBank/DDBJ whole genome shotgun (WGS) entry which is preliminary data.</text>
</comment>
<organism evidence="2 3">
    <name type="scientific">Austropuccinia psidii MF-1</name>
    <dbReference type="NCBI Taxonomy" id="1389203"/>
    <lineage>
        <taxon>Eukaryota</taxon>
        <taxon>Fungi</taxon>
        <taxon>Dikarya</taxon>
        <taxon>Basidiomycota</taxon>
        <taxon>Pucciniomycotina</taxon>
        <taxon>Pucciniomycetes</taxon>
        <taxon>Pucciniales</taxon>
        <taxon>Sphaerophragmiaceae</taxon>
        <taxon>Austropuccinia</taxon>
    </lineage>
</organism>
<evidence type="ECO:0000313" key="3">
    <source>
        <dbReference type="Proteomes" id="UP000765509"/>
    </source>
</evidence>
<name>A0A9Q3Q2C1_9BASI</name>
<accession>A0A9Q3Q2C1</accession>